<sequence length="186" mass="20568">MVEGGKDSASMEEQATATTSSREVEGSSDIEACVQEESESGEDGTVKDAGVVHEEGAVAQRVRGSGRYPRQAERTTCFFKCYNIEVCNVFGLDNELVARTNNPLERFNRELNSRFPTPHPFMATFVTVIKTISQEYVRRVADVPRGRARRIPREVIQLPDAIDIPSDIESDVEEVNTADTGTVIIV</sequence>
<dbReference type="Proteomes" id="UP001165121">
    <property type="component" value="Unassembled WGS sequence"/>
</dbReference>
<reference evidence="2" key="1">
    <citation type="submission" date="2023-04" db="EMBL/GenBank/DDBJ databases">
        <title>Phytophthora fragariaefolia NBRC 109709.</title>
        <authorList>
            <person name="Ichikawa N."/>
            <person name="Sato H."/>
            <person name="Tonouchi N."/>
        </authorList>
    </citation>
    <scope>NUCLEOTIDE SEQUENCE</scope>
    <source>
        <strain evidence="2">NBRC 109709</strain>
    </source>
</reference>
<gene>
    <name evidence="2" type="ORF">Pfra01_000440300</name>
</gene>
<keyword evidence="3" id="KW-1185">Reference proteome</keyword>
<dbReference type="OrthoDB" id="10029846at2759"/>
<accession>A0A9W6X116</accession>
<evidence type="ECO:0000256" key="1">
    <source>
        <dbReference type="SAM" id="MobiDB-lite"/>
    </source>
</evidence>
<dbReference type="AlphaFoldDB" id="A0A9W6X116"/>
<organism evidence="2 3">
    <name type="scientific">Phytophthora fragariaefolia</name>
    <dbReference type="NCBI Taxonomy" id="1490495"/>
    <lineage>
        <taxon>Eukaryota</taxon>
        <taxon>Sar</taxon>
        <taxon>Stramenopiles</taxon>
        <taxon>Oomycota</taxon>
        <taxon>Peronosporomycetes</taxon>
        <taxon>Peronosporales</taxon>
        <taxon>Peronosporaceae</taxon>
        <taxon>Phytophthora</taxon>
    </lineage>
</organism>
<dbReference type="EMBL" id="BSXT01000348">
    <property type="protein sequence ID" value="GMF25098.1"/>
    <property type="molecule type" value="Genomic_DNA"/>
</dbReference>
<comment type="caution">
    <text evidence="2">The sequence shown here is derived from an EMBL/GenBank/DDBJ whole genome shotgun (WGS) entry which is preliminary data.</text>
</comment>
<feature type="compositionally biased region" description="Polar residues" evidence="1">
    <location>
        <begin position="11"/>
        <end position="21"/>
    </location>
</feature>
<evidence type="ECO:0000313" key="2">
    <source>
        <dbReference type="EMBL" id="GMF25098.1"/>
    </source>
</evidence>
<proteinExistence type="predicted"/>
<name>A0A9W6X116_9STRA</name>
<protein>
    <submittedName>
        <fullName evidence="2">Unnamed protein product</fullName>
    </submittedName>
</protein>
<feature type="region of interest" description="Disordered" evidence="1">
    <location>
        <begin position="1"/>
        <end position="48"/>
    </location>
</feature>
<evidence type="ECO:0000313" key="3">
    <source>
        <dbReference type="Proteomes" id="UP001165121"/>
    </source>
</evidence>